<evidence type="ECO:0000313" key="1">
    <source>
        <dbReference type="EMBL" id="RGE61806.1"/>
    </source>
</evidence>
<dbReference type="AlphaFoldDB" id="A0A3E3I744"/>
<comment type="caution">
    <text evidence="1">The sequence shown here is derived from an EMBL/GenBank/DDBJ whole genome shotgun (WGS) entry which is preliminary data.</text>
</comment>
<dbReference type="EMBL" id="QVLV01000005">
    <property type="protein sequence ID" value="RGE61806.1"/>
    <property type="molecule type" value="Genomic_DNA"/>
</dbReference>
<dbReference type="Proteomes" id="UP000260812">
    <property type="component" value="Unassembled WGS sequence"/>
</dbReference>
<sequence>MEYITAQAGKKMLCIEKERVEAILMKPEIWRVPDASEEILGIAVYNGKLVVYYRFDCKQEALCGILVRDDGGGVYGIAAAAVGEEGLSREELEPVMAGTVNGVWEKKSD</sequence>
<evidence type="ECO:0000313" key="2">
    <source>
        <dbReference type="Proteomes" id="UP000260812"/>
    </source>
</evidence>
<dbReference type="GO" id="GO:0006935">
    <property type="term" value="P:chemotaxis"/>
    <property type="evidence" value="ECO:0007669"/>
    <property type="project" value="InterPro"/>
</dbReference>
<dbReference type="InterPro" id="IPR036061">
    <property type="entry name" value="CheW-like_dom_sf"/>
</dbReference>
<reference evidence="1" key="1">
    <citation type="submission" date="2018-08" db="EMBL/GenBank/DDBJ databases">
        <title>A genome reference for cultivated species of the human gut microbiota.</title>
        <authorList>
            <person name="Zou Y."/>
            <person name="Xue W."/>
            <person name="Luo G."/>
        </authorList>
    </citation>
    <scope>NUCLEOTIDE SEQUENCE [LARGE SCALE GENOMIC DNA]</scope>
    <source>
        <strain evidence="1">TF05-5AC</strain>
    </source>
</reference>
<accession>A0A3E3I744</accession>
<gene>
    <name evidence="1" type="ORF">DXC51_09690</name>
</gene>
<dbReference type="RefSeq" id="WP_117544390.1">
    <property type="nucleotide sequence ID" value="NZ_JBKUNB010000014.1"/>
</dbReference>
<dbReference type="GeneID" id="97987143"/>
<name>A0A3E3I744_9FIRM</name>
<dbReference type="SUPFAM" id="SSF50341">
    <property type="entry name" value="CheW-like"/>
    <property type="match status" value="1"/>
</dbReference>
<organism evidence="1 2">
    <name type="scientific">Eisenbergiella massiliensis</name>
    <dbReference type="NCBI Taxonomy" id="1720294"/>
    <lineage>
        <taxon>Bacteria</taxon>
        <taxon>Bacillati</taxon>
        <taxon>Bacillota</taxon>
        <taxon>Clostridia</taxon>
        <taxon>Lachnospirales</taxon>
        <taxon>Lachnospiraceae</taxon>
        <taxon>Eisenbergiella</taxon>
    </lineage>
</organism>
<dbReference type="GO" id="GO:0007165">
    <property type="term" value="P:signal transduction"/>
    <property type="evidence" value="ECO:0007669"/>
    <property type="project" value="InterPro"/>
</dbReference>
<keyword evidence="2" id="KW-1185">Reference proteome</keyword>
<protein>
    <submittedName>
        <fullName evidence="1">Uncharacterized protein</fullName>
    </submittedName>
</protein>
<proteinExistence type="predicted"/>